<protein>
    <submittedName>
        <fullName evidence="1">13398_t:CDS:1</fullName>
    </submittedName>
</protein>
<organism evidence="1 2">
    <name type="scientific">Funneliformis caledonium</name>
    <dbReference type="NCBI Taxonomy" id="1117310"/>
    <lineage>
        <taxon>Eukaryota</taxon>
        <taxon>Fungi</taxon>
        <taxon>Fungi incertae sedis</taxon>
        <taxon>Mucoromycota</taxon>
        <taxon>Glomeromycotina</taxon>
        <taxon>Glomeromycetes</taxon>
        <taxon>Glomerales</taxon>
        <taxon>Glomeraceae</taxon>
        <taxon>Funneliformis</taxon>
    </lineage>
</organism>
<dbReference type="Proteomes" id="UP000789570">
    <property type="component" value="Unassembled WGS sequence"/>
</dbReference>
<proteinExistence type="predicted"/>
<gene>
    <name evidence="1" type="ORF">FCALED_LOCUS9548</name>
</gene>
<evidence type="ECO:0000313" key="1">
    <source>
        <dbReference type="EMBL" id="CAG8620889.1"/>
    </source>
</evidence>
<comment type="caution">
    <text evidence="1">The sequence shown here is derived from an EMBL/GenBank/DDBJ whole genome shotgun (WGS) entry which is preliminary data.</text>
</comment>
<reference evidence="1" key="1">
    <citation type="submission" date="2021-06" db="EMBL/GenBank/DDBJ databases">
        <authorList>
            <person name="Kallberg Y."/>
            <person name="Tangrot J."/>
            <person name="Rosling A."/>
        </authorList>
    </citation>
    <scope>NUCLEOTIDE SEQUENCE</scope>
    <source>
        <strain evidence="1">UK204</strain>
    </source>
</reference>
<dbReference type="EMBL" id="CAJVPQ010003207">
    <property type="protein sequence ID" value="CAG8620889.1"/>
    <property type="molecule type" value="Genomic_DNA"/>
</dbReference>
<evidence type="ECO:0000313" key="2">
    <source>
        <dbReference type="Proteomes" id="UP000789570"/>
    </source>
</evidence>
<keyword evidence="2" id="KW-1185">Reference proteome</keyword>
<sequence length="114" mass="13035">MVTIFSHFAIVSDVMSEENFEFMASLNTLLTSAAHNFGQQRCFVTPIKCWNKPVIFYLIRSKIRGTFSGVCIGRNLNRFLLRYSIQVYPTSIESTTCGFDAGQAVELRHCIYHQ</sequence>
<name>A0A9N9D2T2_9GLOM</name>
<accession>A0A9N9D2T2</accession>
<dbReference type="AlphaFoldDB" id="A0A9N9D2T2"/>